<keyword evidence="6" id="KW-0411">Iron-sulfur</keyword>
<feature type="domain" description="4Fe-4S ferredoxin-type" evidence="8">
    <location>
        <begin position="64"/>
        <end position="93"/>
    </location>
</feature>
<dbReference type="Pfam" id="PF00037">
    <property type="entry name" value="Fer4"/>
    <property type="match status" value="1"/>
</dbReference>
<dbReference type="SUPFAM" id="SSF54862">
    <property type="entry name" value="4Fe-4S ferredoxins"/>
    <property type="match status" value="1"/>
</dbReference>
<proteinExistence type="predicted"/>
<reference evidence="9" key="1">
    <citation type="submission" date="2019-03" db="EMBL/GenBank/DDBJ databases">
        <authorList>
            <person name="Hao L."/>
        </authorList>
    </citation>
    <scope>NUCLEOTIDE SEQUENCE</scope>
</reference>
<sequence>MPVKDYRKKISLSESGPGDAGKTGSWRVVRPVIDPDVCIPGRRNAPACYICWLYCPDGVISRSVPPRIDYQYCKGCGICAEECPTKAITLVEESSFIKE</sequence>
<dbReference type="GO" id="GO:0051539">
    <property type="term" value="F:4 iron, 4 sulfur cluster binding"/>
    <property type="evidence" value="ECO:0007669"/>
    <property type="project" value="UniProtKB-KW"/>
</dbReference>
<comment type="cofactor">
    <cofactor evidence="1">
        <name>[4Fe-4S] cluster</name>
        <dbReference type="ChEBI" id="CHEBI:49883"/>
    </cofactor>
</comment>
<keyword evidence="9" id="KW-0670">Pyruvate</keyword>
<feature type="region of interest" description="Disordered" evidence="7">
    <location>
        <begin position="1"/>
        <end position="25"/>
    </location>
</feature>
<dbReference type="AlphaFoldDB" id="A0A485M7X3"/>
<dbReference type="InterPro" id="IPR017900">
    <property type="entry name" value="4Fe4S_Fe_S_CS"/>
</dbReference>
<keyword evidence="4" id="KW-0677">Repeat</keyword>
<dbReference type="PANTHER" id="PTHR43724:SF1">
    <property type="entry name" value="PYRUVATE SYNTHASE SUBUNIT PORD"/>
    <property type="match status" value="1"/>
</dbReference>
<dbReference type="NCBIfam" id="TIGR02179">
    <property type="entry name" value="PorD_KorD"/>
    <property type="match status" value="1"/>
</dbReference>
<evidence type="ECO:0000256" key="3">
    <source>
        <dbReference type="ARBA" id="ARBA00022723"/>
    </source>
</evidence>
<accession>A0A485M7X3</accession>
<name>A0A485M7X3_9ZZZZ</name>
<dbReference type="GO" id="GO:0046872">
    <property type="term" value="F:metal ion binding"/>
    <property type="evidence" value="ECO:0007669"/>
    <property type="project" value="UniProtKB-KW"/>
</dbReference>
<dbReference type="PROSITE" id="PS00198">
    <property type="entry name" value="4FE4S_FER_1"/>
    <property type="match status" value="1"/>
</dbReference>
<dbReference type="PROSITE" id="PS51379">
    <property type="entry name" value="4FE4S_FER_2"/>
    <property type="match status" value="1"/>
</dbReference>
<dbReference type="Gene3D" id="3.30.70.20">
    <property type="match status" value="1"/>
</dbReference>
<evidence type="ECO:0000256" key="5">
    <source>
        <dbReference type="ARBA" id="ARBA00023004"/>
    </source>
</evidence>
<gene>
    <name evidence="9" type="primary">porD</name>
    <name evidence="9" type="ORF">SCFA_430007</name>
</gene>
<keyword evidence="5" id="KW-0408">Iron</keyword>
<evidence type="ECO:0000256" key="7">
    <source>
        <dbReference type="SAM" id="MobiDB-lite"/>
    </source>
</evidence>
<keyword evidence="3" id="KW-0479">Metal-binding</keyword>
<organism evidence="9">
    <name type="scientific">anaerobic digester metagenome</name>
    <dbReference type="NCBI Taxonomy" id="1263854"/>
    <lineage>
        <taxon>unclassified sequences</taxon>
        <taxon>metagenomes</taxon>
        <taxon>ecological metagenomes</taxon>
    </lineage>
</organism>
<evidence type="ECO:0000256" key="2">
    <source>
        <dbReference type="ARBA" id="ARBA00022485"/>
    </source>
</evidence>
<evidence type="ECO:0000256" key="1">
    <source>
        <dbReference type="ARBA" id="ARBA00001966"/>
    </source>
</evidence>
<evidence type="ECO:0000259" key="8">
    <source>
        <dbReference type="PROSITE" id="PS51379"/>
    </source>
</evidence>
<dbReference type="InterPro" id="IPR011898">
    <property type="entry name" value="PorD_KorD"/>
</dbReference>
<evidence type="ECO:0000256" key="4">
    <source>
        <dbReference type="ARBA" id="ARBA00022737"/>
    </source>
</evidence>
<evidence type="ECO:0000313" key="9">
    <source>
        <dbReference type="EMBL" id="VFU15618.1"/>
    </source>
</evidence>
<keyword evidence="2" id="KW-0004">4Fe-4S</keyword>
<dbReference type="PANTHER" id="PTHR43724">
    <property type="entry name" value="PYRUVATE SYNTHASE SUBUNIT PORD"/>
    <property type="match status" value="1"/>
</dbReference>
<evidence type="ECO:0000256" key="6">
    <source>
        <dbReference type="ARBA" id="ARBA00023014"/>
    </source>
</evidence>
<dbReference type="GO" id="GO:0016625">
    <property type="term" value="F:oxidoreductase activity, acting on the aldehyde or oxo group of donors, iron-sulfur protein as acceptor"/>
    <property type="evidence" value="ECO:0007669"/>
    <property type="project" value="InterPro"/>
</dbReference>
<dbReference type="EMBL" id="CAADRM010000107">
    <property type="protein sequence ID" value="VFU15618.1"/>
    <property type="molecule type" value="Genomic_DNA"/>
</dbReference>
<feature type="compositionally biased region" description="Basic residues" evidence="7">
    <location>
        <begin position="1"/>
        <end position="10"/>
    </location>
</feature>
<protein>
    <submittedName>
        <fullName evidence="9">Pyruvate synthase subunit PorD</fullName>
    </submittedName>
</protein>
<dbReference type="InterPro" id="IPR017896">
    <property type="entry name" value="4Fe4S_Fe-S-bd"/>
</dbReference>